<name>A0ABX6TJ65_9SPHI</name>
<protein>
    <submittedName>
        <fullName evidence="1">Uncharacterized protein</fullName>
    </submittedName>
</protein>
<evidence type="ECO:0000313" key="2">
    <source>
        <dbReference type="Proteomes" id="UP000516439"/>
    </source>
</evidence>
<dbReference type="Proteomes" id="UP000516439">
    <property type="component" value="Chromosome"/>
</dbReference>
<sequence length="212" mass="23991">MKAYIIIICLLVFYGCTNTNQKAVNLEEKNASDLKKQHLSLFTPKTFYYTNDLQEDNPAWTAAKYSIFQSKTLDSLNHRYFELLDVYGNDDNIVVFNEVFHEGNRIKHIILDTLYNYSDFAKDIPDKGTSVGVLHKDELIGIETKGIEKNSIIAVITTSGQNSFKADVDSAIAKHKKAGKDPFEVVDVSRKMSVIKAWYANSKTGKIEPIKN</sequence>
<accession>A0ABX6TJ65</accession>
<dbReference type="RefSeq" id="WP_190327971.1">
    <property type="nucleotide sequence ID" value="NZ_CP061171.1"/>
</dbReference>
<proteinExistence type="predicted"/>
<evidence type="ECO:0000313" key="1">
    <source>
        <dbReference type="EMBL" id="QNR85567.1"/>
    </source>
</evidence>
<gene>
    <name evidence="1" type="ORF">H9N25_03570</name>
</gene>
<organism evidence="1 2">
    <name type="scientific">Pedobacter riviphilus</name>
    <dbReference type="NCBI Taxonomy" id="2766984"/>
    <lineage>
        <taxon>Bacteria</taxon>
        <taxon>Pseudomonadati</taxon>
        <taxon>Bacteroidota</taxon>
        <taxon>Sphingobacteriia</taxon>
        <taxon>Sphingobacteriales</taxon>
        <taxon>Sphingobacteriaceae</taxon>
        <taxon>Pedobacter</taxon>
    </lineage>
</organism>
<dbReference type="EMBL" id="CP061171">
    <property type="protein sequence ID" value="QNR85567.1"/>
    <property type="molecule type" value="Genomic_DNA"/>
</dbReference>
<reference evidence="1 2" key="1">
    <citation type="submission" date="2020-09" db="EMBL/GenBank/DDBJ databases">
        <title>Pedobacter sp. SW-16 isolated from soil near Yeocheon.</title>
        <authorList>
            <person name="Im H.S."/>
            <person name="Joung Y."/>
            <person name="Lee S.-S."/>
        </authorList>
    </citation>
    <scope>NUCLEOTIDE SEQUENCE [LARGE SCALE GENOMIC DNA]</scope>
    <source>
        <strain evidence="1 2">SW-16</strain>
    </source>
</reference>
<keyword evidence="2" id="KW-1185">Reference proteome</keyword>
<dbReference type="PROSITE" id="PS51257">
    <property type="entry name" value="PROKAR_LIPOPROTEIN"/>
    <property type="match status" value="1"/>
</dbReference>